<protein>
    <submittedName>
        <fullName evidence="5">Carbon monoxide dehydrogenase medium chain</fullName>
        <ecNumber evidence="5">1.2.7.4</ecNumber>
    </submittedName>
</protein>
<organism evidence="5 6">
    <name type="scientific">Conexivisphaera calida</name>
    <dbReference type="NCBI Taxonomy" id="1874277"/>
    <lineage>
        <taxon>Archaea</taxon>
        <taxon>Nitrososphaerota</taxon>
        <taxon>Conexivisphaeria</taxon>
        <taxon>Conexivisphaerales</taxon>
        <taxon>Conexivisphaeraceae</taxon>
        <taxon>Conexivisphaera</taxon>
    </lineage>
</organism>
<evidence type="ECO:0000256" key="2">
    <source>
        <dbReference type="ARBA" id="ARBA00022827"/>
    </source>
</evidence>
<dbReference type="GO" id="GO:0043885">
    <property type="term" value="F:anaerobic carbon-monoxide dehydrogenase activity"/>
    <property type="evidence" value="ECO:0007669"/>
    <property type="project" value="UniProtKB-EC"/>
</dbReference>
<proteinExistence type="predicted"/>
<feature type="domain" description="FAD-binding PCMH-type" evidence="4">
    <location>
        <begin position="2"/>
        <end position="180"/>
    </location>
</feature>
<dbReference type="GO" id="GO:0071949">
    <property type="term" value="F:FAD binding"/>
    <property type="evidence" value="ECO:0007669"/>
    <property type="project" value="InterPro"/>
</dbReference>
<dbReference type="Gene3D" id="3.30.390.50">
    <property type="entry name" value="CO dehydrogenase flavoprotein, C-terminal domain"/>
    <property type="match status" value="1"/>
</dbReference>
<gene>
    <name evidence="5" type="ORF">NAS2_0779</name>
</gene>
<evidence type="ECO:0000313" key="5">
    <source>
        <dbReference type="EMBL" id="BBE42168.1"/>
    </source>
</evidence>
<dbReference type="Pfam" id="PF00941">
    <property type="entry name" value="FAD_binding_5"/>
    <property type="match status" value="1"/>
</dbReference>
<dbReference type="SMART" id="SM01092">
    <property type="entry name" value="CO_deh_flav_C"/>
    <property type="match status" value="1"/>
</dbReference>
<keyword evidence="1" id="KW-0285">Flavoprotein</keyword>
<dbReference type="SUPFAM" id="SSF56176">
    <property type="entry name" value="FAD-binding/transporter-associated domain-like"/>
    <property type="match status" value="1"/>
</dbReference>
<evidence type="ECO:0000256" key="3">
    <source>
        <dbReference type="ARBA" id="ARBA00023002"/>
    </source>
</evidence>
<evidence type="ECO:0000259" key="4">
    <source>
        <dbReference type="PROSITE" id="PS51387"/>
    </source>
</evidence>
<dbReference type="InterPro" id="IPR036318">
    <property type="entry name" value="FAD-bd_PCMH-like_sf"/>
</dbReference>
<dbReference type="Pfam" id="PF03450">
    <property type="entry name" value="CO_deh_flav_C"/>
    <property type="match status" value="1"/>
</dbReference>
<dbReference type="RefSeq" id="WP_174448427.1">
    <property type="nucleotide sequence ID" value="NZ_AP018732.1"/>
</dbReference>
<dbReference type="Proteomes" id="UP000509448">
    <property type="component" value="Chromosome"/>
</dbReference>
<evidence type="ECO:0000313" key="6">
    <source>
        <dbReference type="Proteomes" id="UP000509448"/>
    </source>
</evidence>
<dbReference type="EC" id="1.2.7.4" evidence="5"/>
<dbReference type="GeneID" id="55584591"/>
<dbReference type="AlphaFoldDB" id="A0A4P2VM92"/>
<reference evidence="5 6" key="1">
    <citation type="journal article" date="2019" name="ISME J.">
        <title>Isolation and characterization of a thermophilic sulfur- and iron-reducing thaumarchaeote from a terrestrial acidic hot spring.</title>
        <authorList>
            <person name="Kato S."/>
            <person name="Itoh T."/>
            <person name="Yuki M."/>
            <person name="Nagamori M."/>
            <person name="Ohnishi M."/>
            <person name="Uematsu K."/>
            <person name="Suzuki K."/>
            <person name="Takashina T."/>
            <person name="Ohkuma M."/>
        </authorList>
    </citation>
    <scope>NUCLEOTIDE SEQUENCE [LARGE SCALE GENOMIC DNA]</scope>
    <source>
        <strain evidence="5 6">NAS-02</strain>
    </source>
</reference>
<dbReference type="InterPro" id="IPR016169">
    <property type="entry name" value="FAD-bd_PCMH_sub2"/>
</dbReference>
<dbReference type="SUPFAM" id="SSF55447">
    <property type="entry name" value="CO dehydrogenase flavoprotein C-terminal domain-like"/>
    <property type="match status" value="1"/>
</dbReference>
<dbReference type="InterPro" id="IPR016167">
    <property type="entry name" value="FAD-bd_PCMH_sub1"/>
</dbReference>
<accession>A0A4P2VM92</accession>
<dbReference type="InterPro" id="IPR002346">
    <property type="entry name" value="Mopterin_DH_FAD-bd"/>
</dbReference>
<dbReference type="InterPro" id="IPR036683">
    <property type="entry name" value="CO_DH_flav_C_dom_sf"/>
</dbReference>
<keyword evidence="6" id="KW-1185">Reference proteome</keyword>
<name>A0A4P2VM92_9ARCH</name>
<dbReference type="Gene3D" id="3.30.43.10">
    <property type="entry name" value="Uridine Diphospho-n-acetylenolpyruvylglucosamine Reductase, domain 2"/>
    <property type="match status" value="1"/>
</dbReference>
<dbReference type="InterPro" id="IPR016166">
    <property type="entry name" value="FAD-bd_PCMH"/>
</dbReference>
<sequence>MLYPDRFEYARPRNLGSALELISKVRNHLVIAGGTVGVLMLKRRALRPEIVVDVARIPELGGISLGGSGASSIGATTRISELERAAASSASPSSSLLSAAARAVGDVALRSMGTVGGNVSLGDPSNDLPPALMVLDAVAVIAGPGGVRRQPLRSLYRGPLSTAIGPDELLLRVEFREAPARSSWYYGKRTIRSLDHSVASAAALGSVVDGSPVDLRMALGGRAFAAPRALDLEDLRGTRPPAFVDEVVARAKSACSCTSDAYGTAAYKSAVVESLVEDALSTLGVRAR</sequence>
<keyword evidence="3 5" id="KW-0560">Oxidoreductase</keyword>
<evidence type="ECO:0000256" key="1">
    <source>
        <dbReference type="ARBA" id="ARBA00022630"/>
    </source>
</evidence>
<keyword evidence="2" id="KW-0274">FAD</keyword>
<dbReference type="EMBL" id="AP018732">
    <property type="protein sequence ID" value="BBE42168.1"/>
    <property type="molecule type" value="Genomic_DNA"/>
</dbReference>
<dbReference type="InterPro" id="IPR005107">
    <property type="entry name" value="CO_DH_flav_C"/>
</dbReference>
<dbReference type="PANTHER" id="PTHR42659">
    <property type="entry name" value="XANTHINE DEHYDROGENASE SUBUNIT C-RELATED"/>
    <property type="match status" value="1"/>
</dbReference>
<dbReference type="OrthoDB" id="19205at2157"/>
<dbReference type="PROSITE" id="PS51387">
    <property type="entry name" value="FAD_PCMH"/>
    <property type="match status" value="1"/>
</dbReference>
<dbReference type="Gene3D" id="3.30.465.10">
    <property type="match status" value="1"/>
</dbReference>
<dbReference type="InterPro" id="IPR051312">
    <property type="entry name" value="Diverse_Substr_Oxidored"/>
</dbReference>
<dbReference type="PANTHER" id="PTHR42659:SF2">
    <property type="entry name" value="XANTHINE DEHYDROGENASE SUBUNIT C-RELATED"/>
    <property type="match status" value="1"/>
</dbReference>
<dbReference type="KEGG" id="ccai:NAS2_0779"/>